<keyword evidence="2" id="KW-1185">Reference proteome</keyword>
<accession>A0A4C1VL67</accession>
<dbReference type="PANTHER" id="PTHR19446">
    <property type="entry name" value="REVERSE TRANSCRIPTASES"/>
    <property type="match status" value="1"/>
</dbReference>
<protein>
    <submittedName>
        <fullName evidence="1">Probable RNA-directed DNA polymerase from transposon X-element</fullName>
    </submittedName>
</protein>
<dbReference type="GO" id="GO:0003964">
    <property type="term" value="F:RNA-directed DNA polymerase activity"/>
    <property type="evidence" value="ECO:0007669"/>
    <property type="project" value="UniProtKB-KW"/>
</dbReference>
<evidence type="ECO:0000313" key="1">
    <source>
        <dbReference type="EMBL" id="GBP39363.1"/>
    </source>
</evidence>
<comment type="caution">
    <text evidence="1">The sequence shown here is derived from an EMBL/GenBank/DDBJ whole genome shotgun (WGS) entry which is preliminary data.</text>
</comment>
<evidence type="ECO:0000313" key="2">
    <source>
        <dbReference type="Proteomes" id="UP000299102"/>
    </source>
</evidence>
<reference evidence="1 2" key="1">
    <citation type="journal article" date="2019" name="Commun. Biol.">
        <title>The bagworm genome reveals a unique fibroin gene that provides high tensile strength.</title>
        <authorList>
            <person name="Kono N."/>
            <person name="Nakamura H."/>
            <person name="Ohtoshi R."/>
            <person name="Tomita M."/>
            <person name="Numata K."/>
            <person name="Arakawa K."/>
        </authorList>
    </citation>
    <scope>NUCLEOTIDE SEQUENCE [LARGE SCALE GENOMIC DNA]</scope>
</reference>
<dbReference type="EMBL" id="BGZK01000364">
    <property type="protein sequence ID" value="GBP39363.1"/>
    <property type="molecule type" value="Genomic_DNA"/>
</dbReference>
<gene>
    <name evidence="1" type="ORF">EVAR_24345_1</name>
</gene>
<dbReference type="OrthoDB" id="407509at2759"/>
<keyword evidence="1" id="KW-0548">Nucleotidyltransferase</keyword>
<dbReference type="AlphaFoldDB" id="A0A4C1VL67"/>
<keyword evidence="1" id="KW-0695">RNA-directed DNA polymerase</keyword>
<keyword evidence="1" id="KW-0808">Transferase</keyword>
<organism evidence="1 2">
    <name type="scientific">Eumeta variegata</name>
    <name type="common">Bagworm moth</name>
    <name type="synonym">Eumeta japonica</name>
    <dbReference type="NCBI Taxonomy" id="151549"/>
    <lineage>
        <taxon>Eukaryota</taxon>
        <taxon>Metazoa</taxon>
        <taxon>Ecdysozoa</taxon>
        <taxon>Arthropoda</taxon>
        <taxon>Hexapoda</taxon>
        <taxon>Insecta</taxon>
        <taxon>Pterygota</taxon>
        <taxon>Neoptera</taxon>
        <taxon>Endopterygota</taxon>
        <taxon>Lepidoptera</taxon>
        <taxon>Glossata</taxon>
        <taxon>Ditrysia</taxon>
        <taxon>Tineoidea</taxon>
        <taxon>Psychidae</taxon>
        <taxon>Oiketicinae</taxon>
        <taxon>Eumeta</taxon>
    </lineage>
</organism>
<name>A0A4C1VL67_EUMVA</name>
<dbReference type="Proteomes" id="UP000299102">
    <property type="component" value="Unassembled WGS sequence"/>
</dbReference>
<proteinExistence type="predicted"/>
<sequence>MDDDKTNSLLLTVQNKNRGNKKYVKLKTMSCQSYRKPSNRASSIYLVPNNSTVSLKSRHAKRNAERATLFRQLFLSADATDFNGTDRFLFHINETTRQLQMDRPRLRNTTKSDDYDDTGTRVSSKRNKRIYVAGTSGSRSTRVSEDKDSRSDVRVIKRSYIRKRRLAPAATSDATAECAAVFSSSAVGSRDGRTCSTSSYEITYGNVAYTKKVFRRTNSTNPINASRKKSIRIFKATLNTRTLKTQGRLSELEYALDKINWNIIGLSEVKRSGEQIKEYNKNDRRCQKSKKELQEYTNWIPEMKQTKDSKKKTKRSEILEIATKFYQNLYNDETPSTSELCMEGDKEEIPLIIESEIIKAIHSQKMKKIPGDDGISNELLKGTVDATIKTLVYLFNEILRQETIPTQWSTSTIILLLKKGKLNDINNYRRISLMSNLYKIFSKIILDRMINILDENQPKEQAGFRSGFSTIDHIFTIKQITKNTKNTDYPTTKPL</sequence>